<organism evidence="4 5">
    <name type="scientific">Actinocatenispora thailandica</name>
    <dbReference type="NCBI Taxonomy" id="227318"/>
    <lineage>
        <taxon>Bacteria</taxon>
        <taxon>Bacillati</taxon>
        <taxon>Actinomycetota</taxon>
        <taxon>Actinomycetes</taxon>
        <taxon>Micromonosporales</taxon>
        <taxon>Micromonosporaceae</taxon>
        <taxon>Actinocatenispora</taxon>
    </lineage>
</organism>
<dbReference type="PROSITE" id="PS51257">
    <property type="entry name" value="PROKAR_LIPOPROTEIN"/>
    <property type="match status" value="1"/>
</dbReference>
<dbReference type="KEGG" id="atl:Athai_45410"/>
<proteinExistence type="predicted"/>
<evidence type="ECO:0000256" key="2">
    <source>
        <dbReference type="SAM" id="SignalP"/>
    </source>
</evidence>
<dbReference type="InterPro" id="IPR025326">
    <property type="entry name" value="DUF4232"/>
</dbReference>
<evidence type="ECO:0000256" key="1">
    <source>
        <dbReference type="SAM" id="MobiDB-lite"/>
    </source>
</evidence>
<sequence>MTISYRTRFGGVACAAAGCAALLGLAGCSGGGSPSPGGQHTAAPTPSTTTPAASTSSAASPGPAPTGTGRSAASGGDGSGGNGAHGVATCTTSQLRVATGQRNGAMGATQVQLVFTNRGGRTCVEAGYPGVSFVTGDQGDQVGSPARRQGGGYSSVTLRPGGTAHATFRYPQVGNLPSGSCKPTTVRGLRVYPPDQKAAVYVPLAVRACTARGVGVGEITAMRTGTGTVR</sequence>
<feature type="compositionally biased region" description="Low complexity" evidence="1">
    <location>
        <begin position="36"/>
        <end position="74"/>
    </location>
</feature>
<reference evidence="4 5" key="1">
    <citation type="submission" date="2020-08" db="EMBL/GenBank/DDBJ databases">
        <title>Whole genome shotgun sequence of Actinocatenispora thailandica NBRC 105041.</title>
        <authorList>
            <person name="Komaki H."/>
            <person name="Tamura T."/>
        </authorList>
    </citation>
    <scope>NUCLEOTIDE SEQUENCE [LARGE SCALE GENOMIC DNA]</scope>
    <source>
        <strain evidence="4 5">NBRC 105041</strain>
    </source>
</reference>
<dbReference type="AlphaFoldDB" id="A0A7R7HYE2"/>
<dbReference type="Pfam" id="PF14016">
    <property type="entry name" value="DUF4232"/>
    <property type="match status" value="1"/>
</dbReference>
<feature type="compositionally biased region" description="Gly residues" evidence="1">
    <location>
        <begin position="75"/>
        <end position="84"/>
    </location>
</feature>
<feature type="domain" description="DUF4232" evidence="3">
    <location>
        <begin position="90"/>
        <end position="220"/>
    </location>
</feature>
<feature type="signal peptide" evidence="2">
    <location>
        <begin position="1"/>
        <end position="26"/>
    </location>
</feature>
<keyword evidence="5" id="KW-1185">Reference proteome</keyword>
<evidence type="ECO:0000313" key="5">
    <source>
        <dbReference type="Proteomes" id="UP000611640"/>
    </source>
</evidence>
<protein>
    <recommendedName>
        <fullName evidence="3">DUF4232 domain-containing protein</fullName>
    </recommendedName>
</protein>
<dbReference type="EMBL" id="AP023355">
    <property type="protein sequence ID" value="BCJ37038.1"/>
    <property type="molecule type" value="Genomic_DNA"/>
</dbReference>
<gene>
    <name evidence="4" type="ORF">Athai_45410</name>
</gene>
<dbReference type="RefSeq" id="WP_203963302.1">
    <property type="nucleotide sequence ID" value="NZ_AP023355.1"/>
</dbReference>
<feature type="chain" id="PRO_5039217680" description="DUF4232 domain-containing protein" evidence="2">
    <location>
        <begin position="27"/>
        <end position="230"/>
    </location>
</feature>
<feature type="region of interest" description="Disordered" evidence="1">
    <location>
        <begin position="31"/>
        <end position="87"/>
    </location>
</feature>
<evidence type="ECO:0000259" key="3">
    <source>
        <dbReference type="Pfam" id="PF14016"/>
    </source>
</evidence>
<accession>A0A7R7HYE2</accession>
<dbReference type="Proteomes" id="UP000611640">
    <property type="component" value="Chromosome"/>
</dbReference>
<name>A0A7R7HYE2_9ACTN</name>
<evidence type="ECO:0000313" key="4">
    <source>
        <dbReference type="EMBL" id="BCJ37038.1"/>
    </source>
</evidence>
<keyword evidence="2" id="KW-0732">Signal</keyword>